<dbReference type="PANTHER" id="PTHR21660">
    <property type="entry name" value="THIOESTERASE SUPERFAMILY MEMBER-RELATED"/>
    <property type="match status" value="1"/>
</dbReference>
<comment type="subunit">
    <text evidence="15">Homotetramer. Interacts with PCTP.</text>
</comment>
<keyword evidence="9" id="KW-0443">Lipid metabolism</keyword>
<comment type="caution">
    <text evidence="19">The sequence shown here is derived from an EMBL/GenBank/DDBJ whole genome shotgun (WGS) entry which is preliminary data.</text>
</comment>
<keyword evidence="12" id="KW-0539">Nucleus</keyword>
<evidence type="ECO:0000256" key="14">
    <source>
        <dbReference type="ARBA" id="ARBA00058205"/>
    </source>
</evidence>
<dbReference type="GO" id="GO:0005739">
    <property type="term" value="C:mitochondrion"/>
    <property type="evidence" value="ECO:0007669"/>
    <property type="project" value="UniProtKB-SubCell"/>
</dbReference>
<sequence>MGKTIELLKLTVDESRIVSQLSVPPHRPNLESSFYEEFSIRGIRVDRVEPGLITCTFKVPARLIDRNGYLSSGAIANLVDEIGAALMFVVGSPMDVSVDMSISYLSNAKAELSISRDELEITSKFLGQKGGYFGTLVLLKNKATGEIVAEGRHSLFKKHASKL</sequence>
<keyword evidence="10" id="KW-0496">Mitochondrion</keyword>
<dbReference type="GO" id="GO:0005634">
    <property type="term" value="C:nucleus"/>
    <property type="evidence" value="ECO:0007669"/>
    <property type="project" value="UniProtKB-SubCell"/>
</dbReference>
<evidence type="ECO:0000256" key="18">
    <source>
        <dbReference type="ARBA" id="ARBA00083956"/>
    </source>
</evidence>
<protein>
    <recommendedName>
        <fullName evidence="16">Acyl-coenzyme A thioesterase 13</fullName>
    </recommendedName>
    <alternativeName>
        <fullName evidence="17">Hotdog-fold thioesterase superfamily member 2</fullName>
    </alternativeName>
    <alternativeName>
        <fullName evidence="18">Thioesterase superfamily member 2</fullName>
    </alternativeName>
</protein>
<evidence type="ECO:0000256" key="8">
    <source>
        <dbReference type="ARBA" id="ARBA00022990"/>
    </source>
</evidence>
<dbReference type="Gene3D" id="3.10.129.10">
    <property type="entry name" value="Hotdog Thioesterase"/>
    <property type="match status" value="1"/>
</dbReference>
<evidence type="ECO:0000256" key="5">
    <source>
        <dbReference type="ARBA" id="ARBA00008324"/>
    </source>
</evidence>
<keyword evidence="7" id="KW-0378">Hydrolase</keyword>
<dbReference type="GO" id="GO:0005829">
    <property type="term" value="C:cytosol"/>
    <property type="evidence" value="ECO:0007669"/>
    <property type="project" value="UniProtKB-SubCell"/>
</dbReference>
<dbReference type="InterPro" id="IPR029069">
    <property type="entry name" value="HotDog_dom_sf"/>
</dbReference>
<evidence type="ECO:0000256" key="7">
    <source>
        <dbReference type="ARBA" id="ARBA00022801"/>
    </source>
</evidence>
<dbReference type="PANTHER" id="PTHR21660:SF8">
    <property type="entry name" value="OS02G0521700 PROTEIN"/>
    <property type="match status" value="1"/>
</dbReference>
<comment type="catalytic activity">
    <reaction evidence="13">
        <text>a fatty acyl-CoA + H2O = a fatty acid + CoA + H(+)</text>
        <dbReference type="Rhea" id="RHEA:16781"/>
        <dbReference type="ChEBI" id="CHEBI:15377"/>
        <dbReference type="ChEBI" id="CHEBI:15378"/>
        <dbReference type="ChEBI" id="CHEBI:28868"/>
        <dbReference type="ChEBI" id="CHEBI:57287"/>
        <dbReference type="ChEBI" id="CHEBI:77636"/>
    </reaction>
    <physiologicalReaction direction="left-to-right" evidence="13">
        <dbReference type="Rhea" id="RHEA:16782"/>
    </physiologicalReaction>
</comment>
<evidence type="ECO:0000256" key="10">
    <source>
        <dbReference type="ARBA" id="ARBA00023128"/>
    </source>
</evidence>
<keyword evidence="8" id="KW-0007">Acetylation</keyword>
<evidence type="ECO:0000256" key="2">
    <source>
        <dbReference type="ARBA" id="ARBA00004173"/>
    </source>
</evidence>
<gene>
    <name evidence="19" type="primary">ACOT13</name>
    <name evidence="19" type="ORF">CK203_007596</name>
</gene>
<evidence type="ECO:0000256" key="11">
    <source>
        <dbReference type="ARBA" id="ARBA00023212"/>
    </source>
</evidence>
<dbReference type="AlphaFoldDB" id="A0A438G0P7"/>
<evidence type="ECO:0000256" key="9">
    <source>
        <dbReference type="ARBA" id="ARBA00023098"/>
    </source>
</evidence>
<dbReference type="GO" id="GO:0005819">
    <property type="term" value="C:spindle"/>
    <property type="evidence" value="ECO:0007669"/>
    <property type="project" value="UniProtKB-SubCell"/>
</dbReference>
<evidence type="ECO:0000256" key="12">
    <source>
        <dbReference type="ARBA" id="ARBA00023242"/>
    </source>
</evidence>
<dbReference type="FunFam" id="3.10.129.10:FF:000021">
    <property type="entry name" value="Acyl-coenzyme A thioesterase 13"/>
    <property type="match status" value="1"/>
</dbReference>
<evidence type="ECO:0000256" key="4">
    <source>
        <dbReference type="ARBA" id="ARBA00004514"/>
    </source>
</evidence>
<reference evidence="19 20" key="1">
    <citation type="journal article" date="2018" name="PLoS Genet.">
        <title>Population sequencing reveals clonal diversity and ancestral inbreeding in the grapevine cultivar Chardonnay.</title>
        <authorList>
            <person name="Roach M.J."/>
            <person name="Johnson D.L."/>
            <person name="Bohlmann J."/>
            <person name="van Vuuren H.J."/>
            <person name="Jones S.J."/>
            <person name="Pretorius I.S."/>
            <person name="Schmidt S.A."/>
            <person name="Borneman A.R."/>
        </authorList>
    </citation>
    <scope>NUCLEOTIDE SEQUENCE [LARGE SCALE GENOMIC DNA]</scope>
    <source>
        <strain evidence="20">cv. Chardonnay</strain>
        <tissue evidence="19">Leaf</tissue>
    </source>
</reference>
<organism evidence="19 20">
    <name type="scientific">Vitis vinifera</name>
    <name type="common">Grape</name>
    <dbReference type="NCBI Taxonomy" id="29760"/>
    <lineage>
        <taxon>Eukaryota</taxon>
        <taxon>Viridiplantae</taxon>
        <taxon>Streptophyta</taxon>
        <taxon>Embryophyta</taxon>
        <taxon>Tracheophyta</taxon>
        <taxon>Spermatophyta</taxon>
        <taxon>Magnoliopsida</taxon>
        <taxon>eudicotyledons</taxon>
        <taxon>Gunneridae</taxon>
        <taxon>Pentapetalae</taxon>
        <taxon>rosids</taxon>
        <taxon>Vitales</taxon>
        <taxon>Vitaceae</taxon>
        <taxon>Viteae</taxon>
        <taxon>Vitis</taxon>
    </lineage>
</organism>
<evidence type="ECO:0000313" key="19">
    <source>
        <dbReference type="EMBL" id="RVW65790.1"/>
    </source>
</evidence>
<dbReference type="Proteomes" id="UP000288805">
    <property type="component" value="Unassembled WGS sequence"/>
</dbReference>
<comment type="subcellular location">
    <subcellularLocation>
        <location evidence="3">Cytoplasm</location>
        <location evidence="3">Cytoskeleton</location>
        <location evidence="3">Spindle</location>
    </subcellularLocation>
    <subcellularLocation>
        <location evidence="4">Cytoplasm</location>
        <location evidence="4">Cytosol</location>
    </subcellularLocation>
    <subcellularLocation>
        <location evidence="2">Mitochondrion</location>
    </subcellularLocation>
    <subcellularLocation>
        <location evidence="1">Nucleus</location>
    </subcellularLocation>
</comment>
<evidence type="ECO:0000256" key="6">
    <source>
        <dbReference type="ARBA" id="ARBA00022490"/>
    </source>
</evidence>
<comment type="function">
    <text evidence="14">Catalyzes the hydrolysis of acyl-CoAs into free fatty acids and coenzyme A (CoASH), regulating their respective intracellular levels. Has acyl-CoA thioesterase activity towards medium (C12) and long-chain (C18) fatty acyl-CoA substrates. Can also hydrolyze 3-hydroxyphenylacetyl-CoA and 3,4-dihydroxyphenylacetyl-CoA (in vitro). May play a role in controlling adaptive thermogenesis.</text>
</comment>
<evidence type="ECO:0000256" key="3">
    <source>
        <dbReference type="ARBA" id="ARBA00004186"/>
    </source>
</evidence>
<keyword evidence="6" id="KW-0963">Cytoplasm</keyword>
<evidence type="ECO:0000256" key="17">
    <source>
        <dbReference type="ARBA" id="ARBA00081533"/>
    </source>
</evidence>
<dbReference type="EMBL" id="QGNW01000684">
    <property type="protein sequence ID" value="RVW65790.1"/>
    <property type="molecule type" value="Genomic_DNA"/>
</dbReference>
<evidence type="ECO:0000256" key="16">
    <source>
        <dbReference type="ARBA" id="ARBA00067273"/>
    </source>
</evidence>
<evidence type="ECO:0000256" key="15">
    <source>
        <dbReference type="ARBA" id="ARBA00064709"/>
    </source>
</evidence>
<dbReference type="SUPFAM" id="SSF54637">
    <property type="entry name" value="Thioesterase/thiol ester dehydrase-isomerase"/>
    <property type="match status" value="1"/>
</dbReference>
<dbReference type="InterPro" id="IPR039298">
    <property type="entry name" value="ACOT13"/>
</dbReference>
<dbReference type="GO" id="GO:0006629">
    <property type="term" value="P:lipid metabolic process"/>
    <property type="evidence" value="ECO:0007669"/>
    <property type="project" value="UniProtKB-KW"/>
</dbReference>
<comment type="similarity">
    <text evidence="5">Belongs to the thioesterase PaaI family.</text>
</comment>
<evidence type="ECO:0000256" key="1">
    <source>
        <dbReference type="ARBA" id="ARBA00004123"/>
    </source>
</evidence>
<proteinExistence type="inferred from homology"/>
<evidence type="ECO:0000313" key="20">
    <source>
        <dbReference type="Proteomes" id="UP000288805"/>
    </source>
</evidence>
<keyword evidence="11" id="KW-0206">Cytoskeleton</keyword>
<accession>A0A438G0P7</accession>
<dbReference type="CDD" id="cd03443">
    <property type="entry name" value="PaaI_thioesterase"/>
    <property type="match status" value="1"/>
</dbReference>
<evidence type="ECO:0000256" key="13">
    <source>
        <dbReference type="ARBA" id="ARBA00052976"/>
    </source>
</evidence>
<dbReference type="GO" id="GO:0047617">
    <property type="term" value="F:fatty acyl-CoA hydrolase activity"/>
    <property type="evidence" value="ECO:0007669"/>
    <property type="project" value="InterPro"/>
</dbReference>
<name>A0A438G0P7_VITVI</name>